<keyword evidence="1" id="KW-1133">Transmembrane helix</keyword>
<dbReference type="EMBL" id="CALTRL010001657">
    <property type="protein sequence ID" value="CAH7673281.1"/>
    <property type="molecule type" value="Genomic_DNA"/>
</dbReference>
<keyword evidence="3" id="KW-1185">Reference proteome</keyword>
<sequence>MINLKFSWRIPEKVLPLKECSVEQMKRTIFVDVEIPKKTIEDQHLIRIPFSIPRSISKLPQRPKESFKLPLILSKICINASETIEIEQTIHENAKNNSRADDDDEDEKTLISIDELEVKNIELMKDIIDLNSTLNLKDSIFPNSKDKATLIYLNDMLLSVYKINSHQIKRRSRYFKIFKNRQDVNDRLIREYSLKEFLMNEREDELIKKIDRSMQMIGRVENRLIAIESMVSKNRCEQTDEDGLEKLKAVKTTAKGFFEVKKGTTSVSTSDFFARVWNFEGPDYTKGNFNGLVILIAIIVLVLLICTSQ</sequence>
<accession>A0AAV0AU92</accession>
<comment type="caution">
    <text evidence="2">The sequence shown here is derived from an EMBL/GenBank/DDBJ whole genome shotgun (WGS) entry which is preliminary data.</text>
</comment>
<dbReference type="AlphaFoldDB" id="A0AAV0AU92"/>
<keyword evidence="1" id="KW-0812">Transmembrane</keyword>
<evidence type="ECO:0000313" key="2">
    <source>
        <dbReference type="EMBL" id="CAH7673281.1"/>
    </source>
</evidence>
<name>A0AAV0AU92_PHAPC</name>
<organism evidence="2 3">
    <name type="scientific">Phakopsora pachyrhizi</name>
    <name type="common">Asian soybean rust disease fungus</name>
    <dbReference type="NCBI Taxonomy" id="170000"/>
    <lineage>
        <taxon>Eukaryota</taxon>
        <taxon>Fungi</taxon>
        <taxon>Dikarya</taxon>
        <taxon>Basidiomycota</taxon>
        <taxon>Pucciniomycotina</taxon>
        <taxon>Pucciniomycetes</taxon>
        <taxon>Pucciniales</taxon>
        <taxon>Phakopsoraceae</taxon>
        <taxon>Phakopsora</taxon>
    </lineage>
</organism>
<protein>
    <submittedName>
        <fullName evidence="2">Expressed protein</fullName>
    </submittedName>
</protein>
<dbReference type="Proteomes" id="UP001153365">
    <property type="component" value="Unassembled WGS sequence"/>
</dbReference>
<gene>
    <name evidence="2" type="ORF">PPACK8108_LOCUS8164</name>
</gene>
<evidence type="ECO:0000313" key="3">
    <source>
        <dbReference type="Proteomes" id="UP001153365"/>
    </source>
</evidence>
<proteinExistence type="predicted"/>
<feature type="transmembrane region" description="Helical" evidence="1">
    <location>
        <begin position="289"/>
        <end position="307"/>
    </location>
</feature>
<keyword evidence="1" id="KW-0472">Membrane</keyword>
<reference evidence="2" key="1">
    <citation type="submission" date="2022-06" db="EMBL/GenBank/DDBJ databases">
        <authorList>
            <consortium name="SYNGENTA / RWTH Aachen University"/>
        </authorList>
    </citation>
    <scope>NUCLEOTIDE SEQUENCE</scope>
</reference>
<evidence type="ECO:0000256" key="1">
    <source>
        <dbReference type="SAM" id="Phobius"/>
    </source>
</evidence>